<dbReference type="eggNOG" id="COG2091">
    <property type="taxonomic scope" value="Bacteria"/>
</dbReference>
<keyword evidence="5" id="KW-1185">Reference proteome</keyword>
<dbReference type="HOGENOM" id="CLU_1189410_0_0_6"/>
<dbReference type="InterPro" id="IPR050559">
    <property type="entry name" value="P-Pant_transferase_sf"/>
</dbReference>
<comment type="similarity">
    <text evidence="1">Belongs to the P-Pant transferase superfamily. Gsp/Sfp/HetI/AcpT family.</text>
</comment>
<proteinExistence type="inferred from homology"/>
<dbReference type="GO" id="GO:0019878">
    <property type="term" value="P:lysine biosynthetic process via aminoadipic acid"/>
    <property type="evidence" value="ECO:0007669"/>
    <property type="project" value="TreeGrafter"/>
</dbReference>
<protein>
    <recommendedName>
        <fullName evidence="3">4'-phosphopantetheinyl transferase domain-containing protein</fullName>
    </recommendedName>
</protein>
<evidence type="ECO:0000259" key="3">
    <source>
        <dbReference type="Pfam" id="PF01648"/>
    </source>
</evidence>
<comment type="caution">
    <text evidence="4">The sequence shown here is derived from an EMBL/GenBank/DDBJ whole genome shotgun (WGS) entry which is preliminary data.</text>
</comment>
<dbReference type="InterPro" id="IPR008278">
    <property type="entry name" value="4-PPantetheinyl_Trfase_dom"/>
</dbReference>
<dbReference type="GO" id="GO:0000287">
    <property type="term" value="F:magnesium ion binding"/>
    <property type="evidence" value="ECO:0007669"/>
    <property type="project" value="InterPro"/>
</dbReference>
<dbReference type="GO" id="GO:0005829">
    <property type="term" value="C:cytosol"/>
    <property type="evidence" value="ECO:0007669"/>
    <property type="project" value="TreeGrafter"/>
</dbReference>
<dbReference type="Proteomes" id="UP000018458">
    <property type="component" value="Unassembled WGS sequence"/>
</dbReference>
<evidence type="ECO:0000256" key="1">
    <source>
        <dbReference type="ARBA" id="ARBA00010990"/>
    </source>
</evidence>
<dbReference type="Gene3D" id="3.90.470.20">
    <property type="entry name" value="4'-phosphopantetheinyl transferase domain"/>
    <property type="match status" value="1"/>
</dbReference>
<dbReference type="RefSeq" id="WP_009142348.1">
    <property type="nucleotide sequence ID" value="NZ_GL830944.1"/>
</dbReference>
<name>E8LHG0_SUCHY</name>
<dbReference type="InterPro" id="IPR037143">
    <property type="entry name" value="4-PPantetheinyl_Trfase_dom_sf"/>
</dbReference>
<dbReference type="SUPFAM" id="SSF56214">
    <property type="entry name" value="4'-phosphopantetheinyl transferase"/>
    <property type="match status" value="2"/>
</dbReference>
<dbReference type="GO" id="GO:0008897">
    <property type="term" value="F:holo-[acyl-carrier-protein] synthase activity"/>
    <property type="evidence" value="ECO:0007669"/>
    <property type="project" value="InterPro"/>
</dbReference>
<dbReference type="Pfam" id="PF01648">
    <property type="entry name" value="ACPS"/>
    <property type="match status" value="1"/>
</dbReference>
<accession>E8LHG0</accession>
<dbReference type="PANTHER" id="PTHR12215:SF10">
    <property type="entry name" value="L-AMINOADIPATE-SEMIALDEHYDE DEHYDROGENASE-PHOSPHOPANTETHEINYL TRANSFERASE"/>
    <property type="match status" value="1"/>
</dbReference>
<keyword evidence="2" id="KW-0808">Transferase</keyword>
<dbReference type="EMBL" id="AEVO01000006">
    <property type="protein sequence ID" value="EFY08068.1"/>
    <property type="molecule type" value="Genomic_DNA"/>
</dbReference>
<gene>
    <name evidence="4" type="ORF">HMPREF9444_00119</name>
</gene>
<evidence type="ECO:0000313" key="5">
    <source>
        <dbReference type="Proteomes" id="UP000018458"/>
    </source>
</evidence>
<feature type="domain" description="4'-phosphopantetheinyl transferase" evidence="3">
    <location>
        <begin position="96"/>
        <end position="157"/>
    </location>
</feature>
<dbReference type="STRING" id="762983.HMPREF9444_00119"/>
<evidence type="ECO:0000313" key="4">
    <source>
        <dbReference type="EMBL" id="EFY08068.1"/>
    </source>
</evidence>
<sequence>MQVIISTLDSLLASVDSLPQSDHDVARDFQSKKKMTFLASRVLLRLALKSFYALDEVPSLSFGSHGKPYFDPDLSLFFNFSHSGNYIGAAFGSTEMGFDIECVKDRKNFQGLCKKVLTDPEKNYIFKLSEKDQREFFTLLWTVRESLLKDSGLGLVGLSKLCIDPEQNCGTAPDNPTLCVHSYNIASLFPSTFEKAFFSLTARVFDKIEFFTIEGITLKKLNNVQTERIIKIN</sequence>
<evidence type="ECO:0000256" key="2">
    <source>
        <dbReference type="ARBA" id="ARBA00022679"/>
    </source>
</evidence>
<reference evidence="4 5" key="1">
    <citation type="submission" date="2011-01" db="EMBL/GenBank/DDBJ databases">
        <authorList>
            <person name="Weinstock G."/>
            <person name="Sodergren E."/>
            <person name="Clifton S."/>
            <person name="Fulton L."/>
            <person name="Fulton B."/>
            <person name="Courtney L."/>
            <person name="Fronick C."/>
            <person name="Harrison M."/>
            <person name="Strong C."/>
            <person name="Farmer C."/>
            <person name="Delahaunty K."/>
            <person name="Markovic C."/>
            <person name="Hall O."/>
            <person name="Minx P."/>
            <person name="Tomlinson C."/>
            <person name="Mitreva M."/>
            <person name="Hou S."/>
            <person name="Chen J."/>
            <person name="Wollam A."/>
            <person name="Pepin K.H."/>
            <person name="Johnson M."/>
            <person name="Bhonagiri V."/>
            <person name="Zhang X."/>
            <person name="Suruliraj S."/>
            <person name="Warren W."/>
            <person name="Chinwalla A."/>
            <person name="Mardis E.R."/>
            <person name="Wilson R.K."/>
        </authorList>
    </citation>
    <scope>NUCLEOTIDE SEQUENCE [LARGE SCALE GENOMIC DNA]</scope>
    <source>
        <strain evidence="5">DSM 22608 / JCM 16073 / KCTC 15190 / YIT 12066</strain>
    </source>
</reference>
<dbReference type="PANTHER" id="PTHR12215">
    <property type="entry name" value="PHOSPHOPANTETHEINE TRANSFERASE"/>
    <property type="match status" value="1"/>
</dbReference>
<organism evidence="4 5">
    <name type="scientific">Succinatimonas hippei (strain DSM 22608 / JCM 16073 / KCTC 15190 / YIT 12066)</name>
    <dbReference type="NCBI Taxonomy" id="762983"/>
    <lineage>
        <taxon>Bacteria</taxon>
        <taxon>Pseudomonadati</taxon>
        <taxon>Pseudomonadota</taxon>
        <taxon>Gammaproteobacteria</taxon>
        <taxon>Aeromonadales</taxon>
        <taxon>Succinivibrionaceae</taxon>
        <taxon>Succinatimonas</taxon>
    </lineage>
</organism>
<dbReference type="AlphaFoldDB" id="E8LHG0"/>
<dbReference type="OrthoDB" id="7061431at2"/>